<reference evidence="2" key="1">
    <citation type="submission" date="2021-01" db="EMBL/GenBank/DDBJ databases">
        <authorList>
            <consortium name="Genoscope - CEA"/>
            <person name="William W."/>
        </authorList>
    </citation>
    <scope>NUCLEOTIDE SEQUENCE</scope>
</reference>
<keyword evidence="1" id="KW-0472">Membrane</keyword>
<dbReference type="AlphaFoldDB" id="A0A817BJ64"/>
<organism evidence="2">
    <name type="scientific">Brassica napus</name>
    <name type="common">Rape</name>
    <dbReference type="NCBI Taxonomy" id="3708"/>
    <lineage>
        <taxon>Eukaryota</taxon>
        <taxon>Viridiplantae</taxon>
        <taxon>Streptophyta</taxon>
        <taxon>Embryophyta</taxon>
        <taxon>Tracheophyta</taxon>
        <taxon>Spermatophyta</taxon>
        <taxon>Magnoliopsida</taxon>
        <taxon>eudicotyledons</taxon>
        <taxon>Gunneridae</taxon>
        <taxon>Pentapetalae</taxon>
        <taxon>rosids</taxon>
        <taxon>malvids</taxon>
        <taxon>Brassicales</taxon>
        <taxon>Brassicaceae</taxon>
        <taxon>Brassiceae</taxon>
        <taxon>Brassica</taxon>
    </lineage>
</organism>
<keyword evidence="1" id="KW-1133">Transmembrane helix</keyword>
<accession>A0A817BJ64</accession>
<name>A0A817BJ64_BRANA</name>
<evidence type="ECO:0000256" key="1">
    <source>
        <dbReference type="SAM" id="Phobius"/>
    </source>
</evidence>
<dbReference type="Proteomes" id="UP001295469">
    <property type="component" value="Chromosome A10"/>
</dbReference>
<proteinExistence type="predicted"/>
<evidence type="ECO:0000313" key="2">
    <source>
        <dbReference type="EMBL" id="CAF2328471.1"/>
    </source>
</evidence>
<dbReference type="PANTHER" id="PTHR35708:SF3">
    <property type="entry name" value="GB|AAD25831.1"/>
    <property type="match status" value="1"/>
</dbReference>
<dbReference type="OrthoDB" id="1113131at2759"/>
<dbReference type="PANTHER" id="PTHR35708">
    <property type="entry name" value="GB|AAD25831.1"/>
    <property type="match status" value="1"/>
</dbReference>
<protein>
    <submittedName>
        <fullName evidence="2">(rape) hypothetical protein</fullName>
    </submittedName>
</protein>
<keyword evidence="1" id="KW-0812">Transmembrane</keyword>
<feature type="transmembrane region" description="Helical" evidence="1">
    <location>
        <begin position="43"/>
        <end position="65"/>
    </location>
</feature>
<sequence>MKMVDKTDEEKHFSWCYFLLHLPLLFVFVTVIPFVAFLCFLSFYGFSSLLVTMAILFISTFVFLLRFFKKKTRDYLVDRSQNEVDDTADAVANDNYDIEEEDEDGLIEILLVSEEAETIEATRNTNQSRQRIRVDEDEQEEIDDVIMEEDNLIEIDLSIGSIKRRSK</sequence>
<dbReference type="EMBL" id="HG994364">
    <property type="protein sequence ID" value="CAF2328471.1"/>
    <property type="molecule type" value="Genomic_DNA"/>
</dbReference>
<feature type="transmembrane region" description="Helical" evidence="1">
    <location>
        <begin position="12"/>
        <end position="37"/>
    </location>
</feature>
<gene>
    <name evidence="2" type="ORF">DARMORV10_A10P12960.1</name>
</gene>